<evidence type="ECO:0000313" key="2">
    <source>
        <dbReference type="EMBL" id="GAB69556.1"/>
    </source>
</evidence>
<accession>K6UF64</accession>
<dbReference type="AlphaFoldDB" id="K6UF64"/>
<evidence type="ECO:0008006" key="4">
    <source>
        <dbReference type="Google" id="ProtNLM"/>
    </source>
</evidence>
<dbReference type="KEGG" id="pcy:PCYB_003050"/>
<gene>
    <name evidence="2" type="ORF">PCYB_003050</name>
</gene>
<feature type="non-terminal residue" evidence="2">
    <location>
        <position position="1"/>
    </location>
</feature>
<sequence length="274" mass="33513">YLAYNNYRNVIKEYDKYKRLYDKKYRFEGIINDLKEERGKLNFPEEIFDKLHKLLRNDHVFIEGKITDNYCSYVNYWLNEEARKRYPLINKFDFDIFLKFVVNFNKEKSGKEDDTCYSYIEYLTYVVYKRMEILYNFYTFYDNLISSNESVRNDACEKLLYNIRVYNDIINDYYDNHRDLYYKITHVKDLIVSFLSNSSSTCPIYANFWVPKNFLLDEQLKKEKEQREALEREKEQKEALRMKQLESETSLKSIINQNIKSRSGIEQMEKLMRT</sequence>
<dbReference type="VEuPathDB" id="PlasmoDB:PCYB_003050"/>
<evidence type="ECO:0000256" key="1">
    <source>
        <dbReference type="SAM" id="Coils"/>
    </source>
</evidence>
<proteinExistence type="predicted"/>
<evidence type="ECO:0000313" key="3">
    <source>
        <dbReference type="Proteomes" id="UP000006319"/>
    </source>
</evidence>
<protein>
    <recommendedName>
        <fullName evidence="4">CYIR protein</fullName>
    </recommendedName>
</protein>
<keyword evidence="3" id="KW-1185">Reference proteome</keyword>
<dbReference type="EMBL" id="DF157322">
    <property type="protein sequence ID" value="GAB69556.1"/>
    <property type="molecule type" value="Genomic_DNA"/>
</dbReference>
<dbReference type="RefSeq" id="XP_004227774.1">
    <property type="nucleotide sequence ID" value="XM_004227726.1"/>
</dbReference>
<organism evidence="2 3">
    <name type="scientific">Plasmodium cynomolgi (strain B)</name>
    <dbReference type="NCBI Taxonomy" id="1120755"/>
    <lineage>
        <taxon>Eukaryota</taxon>
        <taxon>Sar</taxon>
        <taxon>Alveolata</taxon>
        <taxon>Apicomplexa</taxon>
        <taxon>Aconoidasida</taxon>
        <taxon>Haemosporida</taxon>
        <taxon>Plasmodiidae</taxon>
        <taxon>Plasmodium</taxon>
        <taxon>Plasmodium (Plasmodium)</taxon>
    </lineage>
</organism>
<reference evidence="2 3" key="1">
    <citation type="journal article" date="2012" name="Nat. Genet.">
        <title>Plasmodium cynomolgi genome sequences provide insight into Plasmodium vivax and the monkey malaria clade.</title>
        <authorList>
            <person name="Tachibana S."/>
            <person name="Sullivan S.A."/>
            <person name="Kawai S."/>
            <person name="Nakamura S."/>
            <person name="Kim H.R."/>
            <person name="Goto N."/>
            <person name="Arisue N."/>
            <person name="Palacpac N.M.Q."/>
            <person name="Honma H."/>
            <person name="Yagi M."/>
            <person name="Tougan T."/>
            <person name="Katakai Y."/>
            <person name="Kaneko O."/>
            <person name="Mita T."/>
            <person name="Kita K."/>
            <person name="Yasutomi Y."/>
            <person name="Sutton P.L."/>
            <person name="Shakhbatyan R."/>
            <person name="Horii T."/>
            <person name="Yasunaga T."/>
            <person name="Barnwell J.W."/>
            <person name="Escalante A.A."/>
            <person name="Carlton J.M."/>
            <person name="Tanabe K."/>
        </authorList>
    </citation>
    <scope>NUCLEOTIDE SEQUENCE [LARGE SCALE GENOMIC DNA]</scope>
    <source>
        <strain evidence="2 3">B</strain>
    </source>
</reference>
<keyword evidence="1" id="KW-0175">Coiled coil</keyword>
<dbReference type="Pfam" id="PF05795">
    <property type="entry name" value="Plasmodium_Vir"/>
    <property type="match status" value="1"/>
</dbReference>
<dbReference type="GeneID" id="14696098"/>
<feature type="coiled-coil region" evidence="1">
    <location>
        <begin position="213"/>
        <end position="247"/>
    </location>
</feature>
<dbReference type="InterPro" id="IPR008780">
    <property type="entry name" value="Plasmodium_Vir"/>
</dbReference>
<name>K6UF64_PLACD</name>
<dbReference type="OrthoDB" id="388866at2759"/>
<dbReference type="Proteomes" id="UP000006319">
    <property type="component" value="Unassembled WGS sequence"/>
</dbReference>